<dbReference type="AlphaFoldDB" id="A0A8H5C977"/>
<dbReference type="OrthoDB" id="17560at2759"/>
<gene>
    <name evidence="1" type="ORF">D9758_017166</name>
</gene>
<dbReference type="PANTHER" id="PTHR17630:SF44">
    <property type="entry name" value="PROTEIN AIM2"/>
    <property type="match status" value="1"/>
</dbReference>
<dbReference type="SUPFAM" id="SSF53474">
    <property type="entry name" value="alpha/beta-Hydrolases"/>
    <property type="match status" value="1"/>
</dbReference>
<dbReference type="EMBL" id="JAACJM010000219">
    <property type="protein sequence ID" value="KAF5337444.1"/>
    <property type="molecule type" value="Genomic_DNA"/>
</dbReference>
<proteinExistence type="predicted"/>
<organism evidence="1 2">
    <name type="scientific">Tetrapyrgos nigripes</name>
    <dbReference type="NCBI Taxonomy" id="182062"/>
    <lineage>
        <taxon>Eukaryota</taxon>
        <taxon>Fungi</taxon>
        <taxon>Dikarya</taxon>
        <taxon>Basidiomycota</taxon>
        <taxon>Agaricomycotina</taxon>
        <taxon>Agaricomycetes</taxon>
        <taxon>Agaricomycetidae</taxon>
        <taxon>Agaricales</taxon>
        <taxon>Marasmiineae</taxon>
        <taxon>Marasmiaceae</taxon>
        <taxon>Tetrapyrgos</taxon>
    </lineage>
</organism>
<accession>A0A8H5C977</accession>
<dbReference type="InterPro" id="IPR029058">
    <property type="entry name" value="AB_hydrolase_fold"/>
</dbReference>
<protein>
    <recommendedName>
        <fullName evidence="3">Dienelactone hydrolase domain-containing protein</fullName>
    </recommendedName>
</protein>
<evidence type="ECO:0000313" key="1">
    <source>
        <dbReference type="EMBL" id="KAF5337444.1"/>
    </source>
</evidence>
<evidence type="ECO:0000313" key="2">
    <source>
        <dbReference type="Proteomes" id="UP000559256"/>
    </source>
</evidence>
<name>A0A8H5C977_9AGAR</name>
<sequence length="255" mass="27989">MEAAIWSYAYKQINHPAKHSIGLFPSHRMLPHSYCSRYLHLSLNNVVDVGSNVFVPQVPPSDHIFTSSDVPTGHNVTIAGVSTYVNTPPEGTFDTTRAIVILMDIFWFGCTDNFTDTWAKTGFATYILDYFLGDPFPQEGSIPDDSAVTIGVSGYCFGGLYATRLTQNTITVTNMAHPTRLAPSGTSRQLYRELNSLAEDINEVMVDYVPGYNHTAWAGAGHGFIVSANAPDPIEVAAKEGSFEVMSSWIRAHFV</sequence>
<keyword evidence="2" id="KW-1185">Reference proteome</keyword>
<dbReference type="PANTHER" id="PTHR17630">
    <property type="entry name" value="DIENELACTONE HYDROLASE"/>
    <property type="match status" value="1"/>
</dbReference>
<dbReference type="Proteomes" id="UP000559256">
    <property type="component" value="Unassembled WGS sequence"/>
</dbReference>
<reference evidence="1 2" key="1">
    <citation type="journal article" date="2020" name="ISME J.">
        <title>Uncovering the hidden diversity of litter-decomposition mechanisms in mushroom-forming fungi.</title>
        <authorList>
            <person name="Floudas D."/>
            <person name="Bentzer J."/>
            <person name="Ahren D."/>
            <person name="Johansson T."/>
            <person name="Persson P."/>
            <person name="Tunlid A."/>
        </authorList>
    </citation>
    <scope>NUCLEOTIDE SEQUENCE [LARGE SCALE GENOMIC DNA]</scope>
    <source>
        <strain evidence="1 2">CBS 291.85</strain>
    </source>
</reference>
<comment type="caution">
    <text evidence="1">The sequence shown here is derived from an EMBL/GenBank/DDBJ whole genome shotgun (WGS) entry which is preliminary data.</text>
</comment>
<dbReference type="Gene3D" id="3.40.50.1820">
    <property type="entry name" value="alpha/beta hydrolase"/>
    <property type="match status" value="1"/>
</dbReference>
<evidence type="ECO:0008006" key="3">
    <source>
        <dbReference type="Google" id="ProtNLM"/>
    </source>
</evidence>